<keyword evidence="2" id="KW-0732">Signal</keyword>
<feature type="chain" id="PRO_5007285294" evidence="2">
    <location>
        <begin position="28"/>
        <end position="96"/>
    </location>
</feature>
<dbReference type="EMBL" id="GEDV01011056">
    <property type="protein sequence ID" value="JAP77501.1"/>
    <property type="molecule type" value="Transcribed_RNA"/>
</dbReference>
<feature type="signal peptide" evidence="2">
    <location>
        <begin position="1"/>
        <end position="27"/>
    </location>
</feature>
<reference evidence="3" key="1">
    <citation type="journal article" date="2016" name="Ticks Tick Borne Dis.">
        <title>De novo assembly and annotation of the salivary gland transcriptome of Rhipicephalus appendiculatus male and female ticks during blood feeding.</title>
        <authorList>
            <person name="de Castro M.H."/>
            <person name="de Klerk D."/>
            <person name="Pienaar R."/>
            <person name="Latif A.A."/>
            <person name="Rees D.J."/>
            <person name="Mans B.J."/>
        </authorList>
    </citation>
    <scope>NUCLEOTIDE SEQUENCE</scope>
    <source>
        <tissue evidence="3">Salivary glands</tissue>
    </source>
</reference>
<dbReference type="AlphaFoldDB" id="A0A131YHW0"/>
<sequence>MNNSCFNILAICIASILLLLELQECPAFVRGPFGGRKICRPPTGPNKKCMSGTRRPTPPPYRPVPPYRPPPRPPGRKLRPPIDKTESRRVLIKSLT</sequence>
<organism evidence="3">
    <name type="scientific">Rhipicephalus appendiculatus</name>
    <name type="common">Brown ear tick</name>
    <dbReference type="NCBI Taxonomy" id="34631"/>
    <lineage>
        <taxon>Eukaryota</taxon>
        <taxon>Metazoa</taxon>
        <taxon>Ecdysozoa</taxon>
        <taxon>Arthropoda</taxon>
        <taxon>Chelicerata</taxon>
        <taxon>Arachnida</taxon>
        <taxon>Acari</taxon>
        <taxon>Parasitiformes</taxon>
        <taxon>Ixodida</taxon>
        <taxon>Ixodoidea</taxon>
        <taxon>Ixodidae</taxon>
        <taxon>Rhipicephalinae</taxon>
        <taxon>Rhipicephalus</taxon>
        <taxon>Rhipicephalus</taxon>
    </lineage>
</organism>
<protein>
    <submittedName>
        <fullName evidence="3">Uncharacterized protein</fullName>
    </submittedName>
</protein>
<feature type="compositionally biased region" description="Pro residues" evidence="1">
    <location>
        <begin position="56"/>
        <end position="73"/>
    </location>
</feature>
<evidence type="ECO:0000313" key="3">
    <source>
        <dbReference type="EMBL" id="JAP77501.1"/>
    </source>
</evidence>
<evidence type="ECO:0000256" key="2">
    <source>
        <dbReference type="SAM" id="SignalP"/>
    </source>
</evidence>
<proteinExistence type="predicted"/>
<feature type="region of interest" description="Disordered" evidence="1">
    <location>
        <begin position="40"/>
        <end position="96"/>
    </location>
</feature>
<evidence type="ECO:0000256" key="1">
    <source>
        <dbReference type="SAM" id="MobiDB-lite"/>
    </source>
</evidence>
<feature type="compositionally biased region" description="Basic and acidic residues" evidence="1">
    <location>
        <begin position="80"/>
        <end position="89"/>
    </location>
</feature>
<name>A0A131YHW0_RHIAP</name>
<accession>A0A131YHW0</accession>